<dbReference type="SMART" id="SM01027">
    <property type="entry name" value="Beta-Casp"/>
    <property type="match status" value="1"/>
</dbReference>
<feature type="domain" description="Beta-Casp" evidence="3">
    <location>
        <begin position="264"/>
        <end position="384"/>
    </location>
</feature>
<dbReference type="GO" id="GO:0016787">
    <property type="term" value="F:hydrolase activity"/>
    <property type="evidence" value="ECO:0007669"/>
    <property type="project" value="UniProtKB-KW"/>
</dbReference>
<dbReference type="Pfam" id="PF07521">
    <property type="entry name" value="RMMBL"/>
    <property type="match status" value="1"/>
</dbReference>
<dbReference type="Pfam" id="PF10996">
    <property type="entry name" value="Beta-Casp"/>
    <property type="match status" value="1"/>
</dbReference>
<dbReference type="Proteomes" id="UP000256845">
    <property type="component" value="Unassembled WGS sequence"/>
</dbReference>
<dbReference type="RefSeq" id="WP_245957064.1">
    <property type="nucleotide sequence ID" value="NZ_QRDW01000005.1"/>
</dbReference>
<keyword evidence="1" id="KW-0378">Hydrolase</keyword>
<protein>
    <submittedName>
        <fullName evidence="4">Metallo-beta-lactamase family protein</fullName>
    </submittedName>
</protein>
<dbReference type="SUPFAM" id="SSF56281">
    <property type="entry name" value="Metallo-hydrolase/oxidoreductase"/>
    <property type="match status" value="1"/>
</dbReference>
<dbReference type="GO" id="GO:0004521">
    <property type="term" value="F:RNA endonuclease activity"/>
    <property type="evidence" value="ECO:0007669"/>
    <property type="project" value="TreeGrafter"/>
</dbReference>
<evidence type="ECO:0000256" key="1">
    <source>
        <dbReference type="ARBA" id="ARBA00022801"/>
    </source>
</evidence>
<dbReference type="Pfam" id="PF00753">
    <property type="entry name" value="Lactamase_B"/>
    <property type="match status" value="1"/>
</dbReference>
<dbReference type="EMBL" id="QRDW01000005">
    <property type="protein sequence ID" value="RED49637.1"/>
    <property type="molecule type" value="Genomic_DNA"/>
</dbReference>
<dbReference type="InterPro" id="IPR001279">
    <property type="entry name" value="Metallo-B-lactamas"/>
</dbReference>
<dbReference type="InterPro" id="IPR011108">
    <property type="entry name" value="RMMBL"/>
</dbReference>
<dbReference type="PROSITE" id="PS51257">
    <property type="entry name" value="PROKAR_LIPOPROTEIN"/>
    <property type="match status" value="1"/>
</dbReference>
<reference evidence="4 5" key="1">
    <citation type="submission" date="2018-07" db="EMBL/GenBank/DDBJ databases">
        <title>Genomic Encyclopedia of Type Strains, Phase III (KMG-III): the genomes of soil and plant-associated and newly described type strains.</title>
        <authorList>
            <person name="Whitman W."/>
        </authorList>
    </citation>
    <scope>NUCLEOTIDE SEQUENCE [LARGE SCALE GENOMIC DNA]</scope>
    <source>
        <strain evidence="4 5">CECT 8488</strain>
    </source>
</reference>
<keyword evidence="5" id="KW-1185">Reference proteome</keyword>
<proteinExistence type="predicted"/>
<name>A0A3D9HJF7_9PROT</name>
<sequence length="543" mass="60252">MNARQDNNIKIAFHGAAGTVTGSCYRITHPSGSFLVDCGSFQGHKTIRELNYGKFAFDPSSVDFLLLTHAHIDHSGLIPKLCLAGFDGPVIATEPTRDLLSFMLPDSGYIQETEVRMLNRRNARRGRAAVEPIYTKEQAEASLSQIRVEDYDRWFEPGPGVRARFWNAGHILGSASIEVEIEKGDEPPLRILFSGDIGPDEKTFHEDPEAPRNLDYILVEGTYGNRDRCDLTLAARRDNLCSELKEGLARGGNVIIPAFAVERTQELLFDIGMLIWEGKLPSVPVFLDSPLAIKATACFEKHRDILPEAEGQTTLFDWPGFKMTETLEESKSLARITGGAIIMAASGMCDAGRIRHHLKNNLWRDGATVLMVGYQAQGSLGDLLRQGRKKVRIQGEEIEVRARIRVLDDYSAHADQGELLDWVQARLPVKGGVFVTHGEATALMTLRENLIAAGHSSGKVHIPALDDVYDLTPEGIGMVETSAERLEQPELSALDWHNDYAAFLIELPDRLRALSDDEARRGLLRRLDAVLHDAKAEQKWSGK</sequence>
<evidence type="ECO:0000313" key="4">
    <source>
        <dbReference type="EMBL" id="RED49637.1"/>
    </source>
</evidence>
<evidence type="ECO:0000259" key="3">
    <source>
        <dbReference type="SMART" id="SM01027"/>
    </source>
</evidence>
<organism evidence="4 5">
    <name type="scientific">Aestuariispira insulae</name>
    <dbReference type="NCBI Taxonomy" id="1461337"/>
    <lineage>
        <taxon>Bacteria</taxon>
        <taxon>Pseudomonadati</taxon>
        <taxon>Pseudomonadota</taxon>
        <taxon>Alphaproteobacteria</taxon>
        <taxon>Rhodospirillales</taxon>
        <taxon>Kiloniellaceae</taxon>
        <taxon>Aestuariispira</taxon>
    </lineage>
</organism>
<dbReference type="InterPro" id="IPR036866">
    <property type="entry name" value="RibonucZ/Hydroxyglut_hydro"/>
</dbReference>
<accession>A0A3D9HJF7</accession>
<dbReference type="AlphaFoldDB" id="A0A3D9HJF7"/>
<dbReference type="Gene3D" id="3.40.50.10890">
    <property type="match status" value="1"/>
</dbReference>
<gene>
    <name evidence="4" type="ORF">DFP90_1057</name>
</gene>
<feature type="domain" description="Metallo-beta-lactamase" evidence="2">
    <location>
        <begin position="21"/>
        <end position="248"/>
    </location>
</feature>
<dbReference type="CDD" id="cd16295">
    <property type="entry name" value="TTHA0252-CPSF-like_MBL-fold"/>
    <property type="match status" value="1"/>
</dbReference>
<dbReference type="PANTHER" id="PTHR11203">
    <property type="entry name" value="CLEAVAGE AND POLYADENYLATION SPECIFICITY FACTOR FAMILY MEMBER"/>
    <property type="match status" value="1"/>
</dbReference>
<dbReference type="SMART" id="SM00849">
    <property type="entry name" value="Lactamase_B"/>
    <property type="match status" value="1"/>
</dbReference>
<evidence type="ECO:0000313" key="5">
    <source>
        <dbReference type="Proteomes" id="UP000256845"/>
    </source>
</evidence>
<dbReference type="PANTHER" id="PTHR11203:SF37">
    <property type="entry name" value="INTEGRATOR COMPLEX SUBUNIT 11"/>
    <property type="match status" value="1"/>
</dbReference>
<dbReference type="InterPro" id="IPR050698">
    <property type="entry name" value="MBL"/>
</dbReference>
<evidence type="ECO:0000259" key="2">
    <source>
        <dbReference type="SMART" id="SM00849"/>
    </source>
</evidence>
<dbReference type="InterPro" id="IPR022712">
    <property type="entry name" value="Beta_Casp"/>
</dbReference>
<comment type="caution">
    <text evidence="4">The sequence shown here is derived from an EMBL/GenBank/DDBJ whole genome shotgun (WGS) entry which is preliminary data.</text>
</comment>
<dbReference type="Gene3D" id="3.60.15.10">
    <property type="entry name" value="Ribonuclease Z/Hydroxyacylglutathione hydrolase-like"/>
    <property type="match status" value="1"/>
</dbReference>